<dbReference type="AlphaFoldDB" id="A0A243RIL3"/>
<dbReference type="EMBL" id="NGFP01000099">
    <property type="protein sequence ID" value="OUC94691.1"/>
    <property type="molecule type" value="Genomic_DNA"/>
</dbReference>
<sequence length="821" mass="92059">MGVIDDFPHAHDHVIRQMDASARAVFAGFDAAFAAGQELPGEKADLRMFGRWAQLRLSLGMEGGHDYDERVLRVTRSVAEADIPWTAGDVRFLWSAAHSLMTWLHTNYPELYRIPLAAIRRMGYADRRRILEWTPGWFRQYHRPVWDALHHQLEDVLTEPAENGPAGVVRNVIWDCDGIARLLAEEYGPRLAAPEILPLLRHWNTARSSKPSGKWLKTARTLLTSEAAGLVREILALVAAHREKRVDRRSDEGYEWTETVFLHERTAVPVRGMVWTCELIDEPWVTQLLGDLALTCGTGIGGAGANCRSEMLANAAVNVLARRGGLDTVASLARVQVKVRKKSVLANVARTLDAVAEQAGLTREQLLDRTVPAFGLGPDGVREEKIGDCLVRLCADGPALRYVNAAGKTIKSVPQAIRQDPALAVLKTTLKELKQALPAERFRLERALIEERTWHWRQVTEFFLDHPVTGLYARNLIWQILQGQAGLPVRTDSGWELTDPQGRRVQPDPDAPIRLWHPIRETAEDVRTWRDHLLEHGIRQPYKQAFREVYLLTPAEEHTRTFSNRFAGHVLRYGQAKTLLNQRGWTGLSIGHWDYECGGDQGEAVRELSGWRVRWGMHVVSDPAADGWETASLCATEQITFYRDGQEELSGHDWAGNRTALEGVPLTEVPPLVLSEVLRDADLAVGVTSVGLDQQAAGGHEDYWHSYGFGELTETARTRRDALARLLPRLRIAERAELTDRFLRVRGDRRTYRIHLGSGNILMEPNDAYLCIVPGRDRAAASVFLPFEEDGGMLSVILSKAFLLADDTAITDPSITRQLDA</sequence>
<dbReference type="Pfam" id="PF24879">
    <property type="entry name" value="DUF7737"/>
    <property type="match status" value="1"/>
</dbReference>
<evidence type="ECO:0000259" key="1">
    <source>
        <dbReference type="Pfam" id="PF13569"/>
    </source>
</evidence>
<gene>
    <name evidence="3" type="ORF">CA984_21545</name>
</gene>
<name>A0A243RIL3_9ACTN</name>
<protein>
    <submittedName>
        <fullName evidence="3">Uncharacterized protein</fullName>
    </submittedName>
</protein>
<reference evidence="3 4" key="1">
    <citation type="submission" date="2017-05" db="EMBL/GenBank/DDBJ databases">
        <title>Biotechnological potential of actinobacteria isolated from South African environments.</title>
        <authorList>
            <person name="Le Roes-Hill M."/>
            <person name="Prins A."/>
            <person name="Durrell K.A."/>
        </authorList>
    </citation>
    <scope>NUCLEOTIDE SEQUENCE [LARGE SCALE GENOMIC DNA]</scope>
    <source>
        <strain evidence="3">M26</strain>
    </source>
</reference>
<dbReference type="InterPro" id="IPR025406">
    <property type="entry name" value="DUF4132"/>
</dbReference>
<dbReference type="InterPro" id="IPR056639">
    <property type="entry name" value="DUF7737"/>
</dbReference>
<comment type="caution">
    <text evidence="3">The sequence shown here is derived from an EMBL/GenBank/DDBJ whole genome shotgun (WGS) entry which is preliminary data.</text>
</comment>
<feature type="domain" description="DUF7737" evidence="2">
    <location>
        <begin position="716"/>
        <end position="819"/>
    </location>
</feature>
<accession>A0A243RIL3</accession>
<evidence type="ECO:0000313" key="3">
    <source>
        <dbReference type="EMBL" id="OUC94691.1"/>
    </source>
</evidence>
<proteinExistence type="predicted"/>
<keyword evidence="4" id="KW-1185">Reference proteome</keyword>
<evidence type="ECO:0000259" key="2">
    <source>
        <dbReference type="Pfam" id="PF24879"/>
    </source>
</evidence>
<organism evidence="3 4">
    <name type="scientific">Streptosporangium minutum</name>
    <dbReference type="NCBI Taxonomy" id="569862"/>
    <lineage>
        <taxon>Bacteria</taxon>
        <taxon>Bacillati</taxon>
        <taxon>Actinomycetota</taxon>
        <taxon>Actinomycetes</taxon>
        <taxon>Streptosporangiales</taxon>
        <taxon>Streptosporangiaceae</taxon>
        <taxon>Streptosporangium</taxon>
    </lineage>
</organism>
<dbReference type="Pfam" id="PF13569">
    <property type="entry name" value="DUF4132"/>
    <property type="match status" value="1"/>
</dbReference>
<feature type="domain" description="DUF4132" evidence="1">
    <location>
        <begin position="407"/>
        <end position="585"/>
    </location>
</feature>
<evidence type="ECO:0000313" key="4">
    <source>
        <dbReference type="Proteomes" id="UP000194761"/>
    </source>
</evidence>
<dbReference type="Proteomes" id="UP000194761">
    <property type="component" value="Unassembled WGS sequence"/>
</dbReference>